<organism evidence="2 3">
    <name type="scientific">Mucuna pruriens</name>
    <name type="common">Velvet bean</name>
    <name type="synonym">Dolichos pruriens</name>
    <dbReference type="NCBI Taxonomy" id="157652"/>
    <lineage>
        <taxon>Eukaryota</taxon>
        <taxon>Viridiplantae</taxon>
        <taxon>Streptophyta</taxon>
        <taxon>Embryophyta</taxon>
        <taxon>Tracheophyta</taxon>
        <taxon>Spermatophyta</taxon>
        <taxon>Magnoliopsida</taxon>
        <taxon>eudicotyledons</taxon>
        <taxon>Gunneridae</taxon>
        <taxon>Pentapetalae</taxon>
        <taxon>rosids</taxon>
        <taxon>fabids</taxon>
        <taxon>Fabales</taxon>
        <taxon>Fabaceae</taxon>
        <taxon>Papilionoideae</taxon>
        <taxon>50 kb inversion clade</taxon>
        <taxon>NPAAA clade</taxon>
        <taxon>indigoferoid/millettioid clade</taxon>
        <taxon>Phaseoleae</taxon>
        <taxon>Mucuna</taxon>
    </lineage>
</organism>
<feature type="region of interest" description="Disordered" evidence="1">
    <location>
        <begin position="33"/>
        <end position="60"/>
    </location>
</feature>
<name>A0A371HY83_MUCPR</name>
<dbReference type="EMBL" id="QJKJ01001406">
    <property type="protein sequence ID" value="RDY07755.1"/>
    <property type="molecule type" value="Genomic_DNA"/>
</dbReference>
<comment type="caution">
    <text evidence="2">The sequence shown here is derived from an EMBL/GenBank/DDBJ whole genome shotgun (WGS) entry which is preliminary data.</text>
</comment>
<dbReference type="AlphaFoldDB" id="A0A371HY83"/>
<evidence type="ECO:0000256" key="1">
    <source>
        <dbReference type="SAM" id="MobiDB-lite"/>
    </source>
</evidence>
<protein>
    <submittedName>
        <fullName evidence="2">Uncharacterized protein</fullName>
    </submittedName>
</protein>
<gene>
    <name evidence="2" type="ORF">CR513_08091</name>
</gene>
<dbReference type="Proteomes" id="UP000257109">
    <property type="component" value="Unassembled WGS sequence"/>
</dbReference>
<dbReference type="OrthoDB" id="1411639at2759"/>
<keyword evidence="3" id="KW-1185">Reference proteome</keyword>
<feature type="non-terminal residue" evidence="2">
    <location>
        <position position="1"/>
    </location>
</feature>
<proteinExistence type="predicted"/>
<evidence type="ECO:0000313" key="2">
    <source>
        <dbReference type="EMBL" id="RDY07755.1"/>
    </source>
</evidence>
<evidence type="ECO:0000313" key="3">
    <source>
        <dbReference type="Proteomes" id="UP000257109"/>
    </source>
</evidence>
<feature type="compositionally biased region" description="Low complexity" evidence="1">
    <location>
        <begin position="49"/>
        <end position="60"/>
    </location>
</feature>
<reference evidence="2" key="1">
    <citation type="submission" date="2018-05" db="EMBL/GenBank/DDBJ databases">
        <title>Draft genome of Mucuna pruriens seed.</title>
        <authorList>
            <person name="Nnadi N.E."/>
            <person name="Vos R."/>
            <person name="Hasami M.H."/>
            <person name="Devisetty U.K."/>
            <person name="Aguiy J.C."/>
        </authorList>
    </citation>
    <scope>NUCLEOTIDE SEQUENCE [LARGE SCALE GENOMIC DNA]</scope>
    <source>
        <strain evidence="2">JCA_2017</strain>
    </source>
</reference>
<feature type="non-terminal residue" evidence="2">
    <location>
        <position position="60"/>
    </location>
</feature>
<sequence length="60" mass="6625">MAHGICEGLRMKIILDDLEVKYEGPIKLFCNNSATSLNAKPSRPKSSRPKPGTSRPVQRS</sequence>
<accession>A0A371HY83</accession>